<gene>
    <name evidence="1" type="ORF">LCGC14_2331480</name>
</gene>
<comment type="caution">
    <text evidence="1">The sequence shown here is derived from an EMBL/GenBank/DDBJ whole genome shotgun (WGS) entry which is preliminary data.</text>
</comment>
<protein>
    <submittedName>
        <fullName evidence="1">Uncharacterized protein</fullName>
    </submittedName>
</protein>
<evidence type="ECO:0000313" key="1">
    <source>
        <dbReference type="EMBL" id="KKL47842.1"/>
    </source>
</evidence>
<organism evidence="1">
    <name type="scientific">marine sediment metagenome</name>
    <dbReference type="NCBI Taxonomy" id="412755"/>
    <lineage>
        <taxon>unclassified sequences</taxon>
        <taxon>metagenomes</taxon>
        <taxon>ecological metagenomes</taxon>
    </lineage>
</organism>
<accession>A0A0F9F9Q4</accession>
<dbReference type="EMBL" id="LAZR01033524">
    <property type="protein sequence ID" value="KKL47842.1"/>
    <property type="molecule type" value="Genomic_DNA"/>
</dbReference>
<sequence length="102" mass="10671">MTDLTQSKSTIISHQSMPHPGLLEGTPVAVASYLSGAITIRIASIEAIANATGVMAWVMGSFDASGDDAWFMLERFRGSTVVPETEALTATEPVAETVIACA</sequence>
<name>A0A0F9F9Q4_9ZZZZ</name>
<reference evidence="1" key="1">
    <citation type="journal article" date="2015" name="Nature">
        <title>Complex archaea that bridge the gap between prokaryotes and eukaryotes.</title>
        <authorList>
            <person name="Spang A."/>
            <person name="Saw J.H."/>
            <person name="Jorgensen S.L."/>
            <person name="Zaremba-Niedzwiedzka K."/>
            <person name="Martijn J."/>
            <person name="Lind A.E."/>
            <person name="van Eijk R."/>
            <person name="Schleper C."/>
            <person name="Guy L."/>
            <person name="Ettema T.J."/>
        </authorList>
    </citation>
    <scope>NUCLEOTIDE SEQUENCE</scope>
</reference>
<feature type="non-terminal residue" evidence="1">
    <location>
        <position position="102"/>
    </location>
</feature>
<dbReference type="AlphaFoldDB" id="A0A0F9F9Q4"/>
<proteinExistence type="predicted"/>